<dbReference type="AlphaFoldDB" id="A0A1E5JWL1"/>
<dbReference type="RefSeq" id="WP_058519104.1">
    <property type="nucleotide sequence ID" value="NZ_CAAAIE010000009.1"/>
</dbReference>
<reference evidence="1 2" key="1">
    <citation type="submission" date="2016-02" db="EMBL/GenBank/DDBJ databases">
        <title>Secondary metabolites in Legionella.</title>
        <authorList>
            <person name="Tobias N.J."/>
            <person name="Bode H.B."/>
        </authorList>
    </citation>
    <scope>NUCLEOTIDE SEQUENCE [LARGE SCALE GENOMIC DNA]</scope>
    <source>
        <strain evidence="1 2">DSM 19216</strain>
    </source>
</reference>
<proteinExistence type="predicted"/>
<protein>
    <submittedName>
        <fullName evidence="1">Uncharacterized protein</fullName>
    </submittedName>
</protein>
<evidence type="ECO:0000313" key="1">
    <source>
        <dbReference type="EMBL" id="OEH48902.1"/>
    </source>
</evidence>
<keyword evidence="2" id="KW-1185">Reference proteome</keyword>
<dbReference type="Proteomes" id="UP000095229">
    <property type="component" value="Unassembled WGS sequence"/>
</dbReference>
<accession>A0A1E5JWL1</accession>
<sequence>MNILSLKKLLNLLDNDTLISTADHVAISKIKNYLKRLDDENEEYVTQHSAIPIKFSSFIRSQYCFER</sequence>
<dbReference type="PATRIC" id="fig|45071.6.peg.3827"/>
<organism evidence="1 2">
    <name type="scientific">Legionella parisiensis</name>
    <dbReference type="NCBI Taxonomy" id="45071"/>
    <lineage>
        <taxon>Bacteria</taxon>
        <taxon>Pseudomonadati</taxon>
        <taxon>Pseudomonadota</taxon>
        <taxon>Gammaproteobacteria</taxon>
        <taxon>Legionellales</taxon>
        <taxon>Legionellaceae</taxon>
        <taxon>Legionella</taxon>
    </lineage>
</organism>
<name>A0A1E5JWL1_9GAMM</name>
<gene>
    <name evidence="1" type="ORF">lpari_00047</name>
</gene>
<comment type="caution">
    <text evidence="1">The sequence shown here is derived from an EMBL/GenBank/DDBJ whole genome shotgun (WGS) entry which is preliminary data.</text>
</comment>
<evidence type="ECO:0000313" key="2">
    <source>
        <dbReference type="Proteomes" id="UP000095229"/>
    </source>
</evidence>
<dbReference type="EMBL" id="LSOG01000002">
    <property type="protein sequence ID" value="OEH48902.1"/>
    <property type="molecule type" value="Genomic_DNA"/>
</dbReference>